<proteinExistence type="predicted"/>
<evidence type="ECO:0000259" key="1">
    <source>
        <dbReference type="PROSITE" id="PS50181"/>
    </source>
</evidence>
<dbReference type="Gramene" id="AUR62031930-RA">
    <property type="protein sequence ID" value="AUR62031930-RA:cds"/>
    <property type="gene ID" value="AUR62031930"/>
</dbReference>
<name>A0A803MLW8_CHEQI</name>
<dbReference type="Pfam" id="PF08387">
    <property type="entry name" value="FBD"/>
    <property type="match status" value="1"/>
</dbReference>
<dbReference type="Pfam" id="PF00646">
    <property type="entry name" value="F-box"/>
    <property type="match status" value="1"/>
</dbReference>
<dbReference type="PANTHER" id="PTHR31900">
    <property type="entry name" value="F-BOX/RNI SUPERFAMILY PROTEIN-RELATED"/>
    <property type="match status" value="1"/>
</dbReference>
<dbReference type="InterPro" id="IPR050232">
    <property type="entry name" value="FBL13/AtMIF1-like"/>
</dbReference>
<sequence length="680" mass="77917">MSSFHLPNLKRLQLRVPVISEVGFVTRLVSSCPLLEDLMVDVIWSQAYFVNISSPSLRKLSLFVYNYDDNEADNKFVLINTPNLEYLNYNDKLALQYSVPNMNPLVKADVGLANKTFGPSEVPLVQVLNLIRVLSNVRHLTFVSVSCSNFIIDKCEIEWLFVNFWLKDLSRVDLKDRLPVFHNMKCLVLKYNFNCWDKLLLAFLNCSPVLETLVFPQNDRNCGDILISDRLTNLPDELLIRILSLLPTKDAAVTCILSKRMSVLSAYQSRYLTSFKLGVGANFMDTSCTDCKFNGPDEKDCCPDLKATQINAWISFPLTRCGLRELDLRIQVKQPGDGLLPLEIFTCETLEVLKLDVNLSLDRTSTMSSFHLPNLKLLQLRVAFIFEEAFVTRLVSGCPVLEDLIVDVYWNHVHFTNISSPSLRRLCLFVNKLDYIDNTDCVIINTPNLEYLEYTDNLALQYSVPNMNFLVKADVYLENQLLGEEFELSCVQMLTLIRPLSNVQHLTLSGACIEVLSYVDVNDHLPVFYNLKRLELYHCCNSWDKLLLAFLNCSPILETLVFPTGFVSSGDTTSSRYNQDTCVLERRFCEEALSVVPSCCRNHLKRIVIKYYYGVERELCLIQFLLRYALVLEDLVLFRRKFAKADRMFLENTLQNLPRASVACSIHVLNCNLPLVRRTS</sequence>
<reference evidence="2" key="1">
    <citation type="journal article" date="2017" name="Nature">
        <title>The genome of Chenopodium quinoa.</title>
        <authorList>
            <person name="Jarvis D.E."/>
            <person name="Ho Y.S."/>
            <person name="Lightfoot D.J."/>
            <person name="Schmoeckel S.M."/>
            <person name="Li B."/>
            <person name="Borm T.J.A."/>
            <person name="Ohyanagi H."/>
            <person name="Mineta K."/>
            <person name="Michell C.T."/>
            <person name="Saber N."/>
            <person name="Kharbatia N.M."/>
            <person name="Rupper R.R."/>
            <person name="Sharp A.R."/>
            <person name="Dally N."/>
            <person name="Boughton B.A."/>
            <person name="Woo Y.H."/>
            <person name="Gao G."/>
            <person name="Schijlen E.G.W.M."/>
            <person name="Guo X."/>
            <person name="Momin A.A."/>
            <person name="Negrao S."/>
            <person name="Al-Babili S."/>
            <person name="Gehring C."/>
            <person name="Roessner U."/>
            <person name="Jung C."/>
            <person name="Murphy K."/>
            <person name="Arold S.T."/>
            <person name="Gojobori T."/>
            <person name="van der Linden C.G."/>
            <person name="van Loo E.N."/>
            <person name="Jellen E.N."/>
            <person name="Maughan P.J."/>
            <person name="Tester M."/>
        </authorList>
    </citation>
    <scope>NUCLEOTIDE SEQUENCE [LARGE SCALE GENOMIC DNA]</scope>
    <source>
        <strain evidence="2">cv. PI 614886</strain>
    </source>
</reference>
<accession>A0A803MLW8</accession>
<keyword evidence="3" id="KW-1185">Reference proteome</keyword>
<dbReference type="Pfam" id="PF24758">
    <property type="entry name" value="LRR_At5g56370"/>
    <property type="match status" value="2"/>
</dbReference>
<dbReference type="AlphaFoldDB" id="A0A803MLW8"/>
<dbReference type="SMART" id="SM00579">
    <property type="entry name" value="FBD"/>
    <property type="match status" value="1"/>
</dbReference>
<dbReference type="EnsemblPlants" id="AUR62031930-RA">
    <property type="protein sequence ID" value="AUR62031930-RA:cds"/>
    <property type="gene ID" value="AUR62031930"/>
</dbReference>
<dbReference type="InterPro" id="IPR006566">
    <property type="entry name" value="FBD"/>
</dbReference>
<dbReference type="PANTHER" id="PTHR31900:SF27">
    <property type="entry name" value="FBD DOMAIN-CONTAINING PROTEIN"/>
    <property type="match status" value="1"/>
</dbReference>
<evidence type="ECO:0000313" key="2">
    <source>
        <dbReference type="EnsemblPlants" id="AUR62031930-RA:cds"/>
    </source>
</evidence>
<evidence type="ECO:0000313" key="3">
    <source>
        <dbReference type="Proteomes" id="UP000596660"/>
    </source>
</evidence>
<protein>
    <recommendedName>
        <fullName evidence="1">F-box domain-containing protein</fullName>
    </recommendedName>
</protein>
<dbReference type="InterPro" id="IPR055411">
    <property type="entry name" value="LRR_FXL15/At3g58940/PEG3-like"/>
</dbReference>
<feature type="domain" description="F-box" evidence="1">
    <location>
        <begin position="228"/>
        <end position="275"/>
    </location>
</feature>
<dbReference type="Proteomes" id="UP000596660">
    <property type="component" value="Unplaced"/>
</dbReference>
<dbReference type="InterPro" id="IPR001810">
    <property type="entry name" value="F-box_dom"/>
</dbReference>
<dbReference type="InterPro" id="IPR036047">
    <property type="entry name" value="F-box-like_dom_sf"/>
</dbReference>
<reference evidence="2" key="2">
    <citation type="submission" date="2021-03" db="UniProtKB">
        <authorList>
            <consortium name="EnsemblPlants"/>
        </authorList>
    </citation>
    <scope>IDENTIFICATION</scope>
</reference>
<dbReference type="PROSITE" id="PS50181">
    <property type="entry name" value="FBOX"/>
    <property type="match status" value="1"/>
</dbReference>
<dbReference type="SUPFAM" id="SSF52047">
    <property type="entry name" value="RNI-like"/>
    <property type="match status" value="1"/>
</dbReference>
<organism evidence="2 3">
    <name type="scientific">Chenopodium quinoa</name>
    <name type="common">Quinoa</name>
    <dbReference type="NCBI Taxonomy" id="63459"/>
    <lineage>
        <taxon>Eukaryota</taxon>
        <taxon>Viridiplantae</taxon>
        <taxon>Streptophyta</taxon>
        <taxon>Embryophyta</taxon>
        <taxon>Tracheophyta</taxon>
        <taxon>Spermatophyta</taxon>
        <taxon>Magnoliopsida</taxon>
        <taxon>eudicotyledons</taxon>
        <taxon>Gunneridae</taxon>
        <taxon>Pentapetalae</taxon>
        <taxon>Caryophyllales</taxon>
        <taxon>Chenopodiaceae</taxon>
        <taxon>Chenopodioideae</taxon>
        <taxon>Atripliceae</taxon>
        <taxon>Chenopodium</taxon>
    </lineage>
</organism>
<dbReference type="SUPFAM" id="SSF81383">
    <property type="entry name" value="F-box domain"/>
    <property type="match status" value="1"/>
</dbReference>